<dbReference type="SUPFAM" id="SSF48239">
    <property type="entry name" value="Terpenoid cyclases/Protein prenyltransferases"/>
    <property type="match status" value="1"/>
</dbReference>
<gene>
    <name evidence="1" type="ORF">AVDCRST_MAG73-2065</name>
</gene>
<organism evidence="1">
    <name type="scientific">uncultured Thermomicrobiales bacterium</name>
    <dbReference type="NCBI Taxonomy" id="1645740"/>
    <lineage>
        <taxon>Bacteria</taxon>
        <taxon>Pseudomonadati</taxon>
        <taxon>Thermomicrobiota</taxon>
        <taxon>Thermomicrobia</taxon>
        <taxon>Thermomicrobiales</taxon>
        <taxon>environmental samples</taxon>
    </lineage>
</organism>
<protein>
    <recommendedName>
        <fullName evidence="2">Squalene cyclase C-terminal domain-containing protein</fullName>
    </recommendedName>
</protein>
<accession>A0A6J4U6H7</accession>
<dbReference type="InterPro" id="IPR008930">
    <property type="entry name" value="Terpenoid_cyclase/PrenylTrfase"/>
</dbReference>
<dbReference type="Gene3D" id="1.50.10.20">
    <property type="match status" value="1"/>
</dbReference>
<proteinExistence type="predicted"/>
<dbReference type="AlphaFoldDB" id="A0A6J4U6H7"/>
<reference evidence="1" key="1">
    <citation type="submission" date="2020-02" db="EMBL/GenBank/DDBJ databases">
        <authorList>
            <person name="Meier V. D."/>
        </authorList>
    </citation>
    <scope>NUCLEOTIDE SEQUENCE</scope>
    <source>
        <strain evidence="1">AVDCRST_MAG73</strain>
    </source>
</reference>
<evidence type="ECO:0000313" key="1">
    <source>
        <dbReference type="EMBL" id="CAA9542376.1"/>
    </source>
</evidence>
<dbReference type="EMBL" id="CADCWE010000130">
    <property type="protein sequence ID" value="CAA9542376.1"/>
    <property type="molecule type" value="Genomic_DNA"/>
</dbReference>
<name>A0A6J4U6H7_9BACT</name>
<evidence type="ECO:0008006" key="2">
    <source>
        <dbReference type="Google" id="ProtNLM"/>
    </source>
</evidence>
<sequence>MVRRAVAASDQAALVVAVTIGADRRRRLVGWPSGRRCRPGHGRLARAVPVRAVACRVGRSDPDRRSNPMNLSAALDFLDHHGRPLDAAWARFRCANGSRQAVLDALAAFQNADGGFGQNLEPDIKAPDSQPFAARMAMEVLVSLDARPDEPMVSALAGWLVAAQGEDGCWRFPSGVLAHGLAPWFAGWTFPSLNPALNLAGYATRLGIGSAAMGARVRALADRMATLEEAERGEFYNRLPYVEYFPWVTHPQWEAYLDAIVAGIVATDAAGGYPDAAHFFDHAGPANGPIAQRLAPGLIAGWLDRMASEPEADGGWPTAYDPAWRSPTTAKNVVTLAEYGRV</sequence>